<reference evidence="1" key="1">
    <citation type="journal article" date="2014" name="Front. Microbiol.">
        <title>High frequency of phylogenetically diverse reductive dehalogenase-homologous genes in deep subseafloor sedimentary metagenomes.</title>
        <authorList>
            <person name="Kawai M."/>
            <person name="Futagami T."/>
            <person name="Toyoda A."/>
            <person name="Takaki Y."/>
            <person name="Nishi S."/>
            <person name="Hori S."/>
            <person name="Arai W."/>
            <person name="Tsubouchi T."/>
            <person name="Morono Y."/>
            <person name="Uchiyama I."/>
            <person name="Ito T."/>
            <person name="Fujiyama A."/>
            <person name="Inagaki F."/>
            <person name="Takami H."/>
        </authorList>
    </citation>
    <scope>NUCLEOTIDE SEQUENCE</scope>
    <source>
        <strain evidence="1">Expedition CK06-06</strain>
    </source>
</reference>
<proteinExistence type="predicted"/>
<protein>
    <recommendedName>
        <fullName evidence="2">PurM-like C-terminal domain-containing protein</fullName>
    </recommendedName>
</protein>
<dbReference type="InterPro" id="IPR036676">
    <property type="entry name" value="PurM-like_C_sf"/>
</dbReference>
<evidence type="ECO:0000313" key="1">
    <source>
        <dbReference type="EMBL" id="GAH49943.1"/>
    </source>
</evidence>
<name>X1HXB8_9ZZZZ</name>
<gene>
    <name evidence="1" type="ORF">S03H2_39594</name>
</gene>
<feature type="non-terminal residue" evidence="1">
    <location>
        <position position="1"/>
    </location>
</feature>
<accession>X1HXB8</accession>
<dbReference type="EMBL" id="BARU01024494">
    <property type="protein sequence ID" value="GAH49943.1"/>
    <property type="molecule type" value="Genomic_DNA"/>
</dbReference>
<dbReference type="SUPFAM" id="SSF56042">
    <property type="entry name" value="PurM C-terminal domain-like"/>
    <property type="match status" value="1"/>
</dbReference>
<organism evidence="1">
    <name type="scientific">marine sediment metagenome</name>
    <dbReference type="NCBI Taxonomy" id="412755"/>
    <lineage>
        <taxon>unclassified sequences</taxon>
        <taxon>metagenomes</taxon>
        <taxon>ecological metagenomes</taxon>
    </lineage>
</organism>
<evidence type="ECO:0008006" key="2">
    <source>
        <dbReference type="Google" id="ProtNLM"/>
    </source>
</evidence>
<sequence>IDPYASISEGTLIIACREHKAQEIVTALSRKGITSSIVGELINPKHGMILVEEGKEKKLEHPLVDPFWKAFYGALKKYGSE</sequence>
<dbReference type="Gene3D" id="3.90.650.10">
    <property type="entry name" value="PurM-like C-terminal domain"/>
    <property type="match status" value="1"/>
</dbReference>
<comment type="caution">
    <text evidence="1">The sequence shown here is derived from an EMBL/GenBank/DDBJ whole genome shotgun (WGS) entry which is preliminary data.</text>
</comment>
<dbReference type="AlphaFoldDB" id="X1HXB8"/>